<keyword evidence="3" id="KW-1185">Reference proteome</keyword>
<feature type="region of interest" description="Disordered" evidence="1">
    <location>
        <begin position="1"/>
        <end position="92"/>
    </location>
</feature>
<feature type="compositionally biased region" description="Polar residues" evidence="1">
    <location>
        <begin position="70"/>
        <end position="89"/>
    </location>
</feature>
<gene>
    <name evidence="2" type="ORF">BCR43DRAFT_381852</name>
</gene>
<reference evidence="2 3" key="1">
    <citation type="submission" date="2016-07" db="EMBL/GenBank/DDBJ databases">
        <title>Pervasive Adenine N6-methylation of Active Genes in Fungi.</title>
        <authorList>
            <consortium name="DOE Joint Genome Institute"/>
            <person name="Mondo S.J."/>
            <person name="Dannebaum R.O."/>
            <person name="Kuo R.C."/>
            <person name="Labutti K."/>
            <person name="Haridas S."/>
            <person name="Kuo A."/>
            <person name="Salamov A."/>
            <person name="Ahrendt S.R."/>
            <person name="Lipzen A."/>
            <person name="Sullivan W."/>
            <person name="Andreopoulos W.B."/>
            <person name="Clum A."/>
            <person name="Lindquist E."/>
            <person name="Daum C."/>
            <person name="Ramamoorthy G.K."/>
            <person name="Gryganskyi A."/>
            <person name="Culley D."/>
            <person name="Magnuson J.K."/>
            <person name="James T.Y."/>
            <person name="O'Malley M.A."/>
            <person name="Stajich J.E."/>
            <person name="Spatafora J.W."/>
            <person name="Visel A."/>
            <person name="Grigoriev I.V."/>
        </authorList>
    </citation>
    <scope>NUCLEOTIDE SEQUENCE [LARGE SCALE GENOMIC DNA]</scope>
    <source>
        <strain evidence="2 3">NRRL 2496</strain>
    </source>
</reference>
<dbReference type="STRING" id="13706.A0A1X2H5A0"/>
<evidence type="ECO:0000313" key="3">
    <source>
        <dbReference type="Proteomes" id="UP000242180"/>
    </source>
</evidence>
<dbReference type="OrthoDB" id="2302772at2759"/>
<proteinExistence type="predicted"/>
<comment type="caution">
    <text evidence="2">The sequence shown here is derived from an EMBL/GenBank/DDBJ whole genome shotgun (WGS) entry which is preliminary data.</text>
</comment>
<name>A0A1X2H5A0_SYNRA</name>
<organism evidence="2 3">
    <name type="scientific">Syncephalastrum racemosum</name>
    <name type="common">Filamentous fungus</name>
    <dbReference type="NCBI Taxonomy" id="13706"/>
    <lineage>
        <taxon>Eukaryota</taxon>
        <taxon>Fungi</taxon>
        <taxon>Fungi incertae sedis</taxon>
        <taxon>Mucoromycota</taxon>
        <taxon>Mucoromycotina</taxon>
        <taxon>Mucoromycetes</taxon>
        <taxon>Mucorales</taxon>
        <taxon>Syncephalastraceae</taxon>
        <taxon>Syncephalastrum</taxon>
    </lineage>
</organism>
<dbReference type="AlphaFoldDB" id="A0A1X2H5A0"/>
<accession>A0A1X2H5A0</accession>
<dbReference type="InParanoid" id="A0A1X2H5A0"/>
<protein>
    <submittedName>
        <fullName evidence="2">Uncharacterized protein</fullName>
    </submittedName>
</protein>
<evidence type="ECO:0000256" key="1">
    <source>
        <dbReference type="SAM" id="MobiDB-lite"/>
    </source>
</evidence>
<feature type="compositionally biased region" description="Basic and acidic residues" evidence="1">
    <location>
        <begin position="59"/>
        <end position="69"/>
    </location>
</feature>
<sequence>MTANYKGRSAKPVLSYSNKNGHSHARARPSKENYAENMQSLCEDEAHSDAAKSSPKGDTPLEKYERSNDSRTPVNAANTPCSKNASSAPRTDLNHPFLETLAALEDDHDQNLGQKNKADDPPAALSDARLSVKQKNIAKSTVTSSRTCLSGPSRLANRLPRGFVKDEADPMRYFFAGFYTGDGCHDATSPGFIIRRKACEFVSLYNLLHRCGVRRPNFKFYKNERSIHKCNAGYTGFVAWGYRSQDENSSILVDQGLPSTQMNSTDSELLKSFLPSDISKQDKQQFFMLFLLGYIMANGHIQWRYGGNTKNPRIRYTGVALCPSDAGFMNWLSENLAFVGFDSFRMDIRNQTKSSRATDAKRYFLYIHKTAKNNHTLLRGIQLLEKHTIPLEGKLQILKHFLECDGRLPTTFISAREISFHKYIESVKDDRSACVIAQ</sequence>
<dbReference type="EMBL" id="MCGN01000009">
    <property type="protein sequence ID" value="ORY93567.1"/>
    <property type="molecule type" value="Genomic_DNA"/>
</dbReference>
<evidence type="ECO:0000313" key="2">
    <source>
        <dbReference type="EMBL" id="ORY93567.1"/>
    </source>
</evidence>
<dbReference type="Proteomes" id="UP000242180">
    <property type="component" value="Unassembled WGS sequence"/>
</dbReference>